<evidence type="ECO:0000313" key="1">
    <source>
        <dbReference type="EMBL" id="MBX43289.1"/>
    </source>
</evidence>
<organism evidence="1">
    <name type="scientific">Rhizophora mucronata</name>
    <name type="common">Asiatic mangrove</name>
    <dbReference type="NCBI Taxonomy" id="61149"/>
    <lineage>
        <taxon>Eukaryota</taxon>
        <taxon>Viridiplantae</taxon>
        <taxon>Streptophyta</taxon>
        <taxon>Embryophyta</taxon>
        <taxon>Tracheophyta</taxon>
        <taxon>Spermatophyta</taxon>
        <taxon>Magnoliopsida</taxon>
        <taxon>eudicotyledons</taxon>
        <taxon>Gunneridae</taxon>
        <taxon>Pentapetalae</taxon>
        <taxon>rosids</taxon>
        <taxon>fabids</taxon>
        <taxon>Malpighiales</taxon>
        <taxon>Rhizophoraceae</taxon>
        <taxon>Rhizophora</taxon>
    </lineage>
</organism>
<sequence>MINLTSMKNPEQGHENCCQTIVRLLSQYSFLIIPCSWLLG</sequence>
<name>A0A2P2NLC5_RHIMU</name>
<dbReference type="AlphaFoldDB" id="A0A2P2NLC5"/>
<proteinExistence type="predicted"/>
<dbReference type="EMBL" id="GGEC01062805">
    <property type="protein sequence ID" value="MBX43289.1"/>
    <property type="molecule type" value="Transcribed_RNA"/>
</dbReference>
<reference evidence="1" key="1">
    <citation type="submission" date="2018-02" db="EMBL/GenBank/DDBJ databases">
        <title>Rhizophora mucronata_Transcriptome.</title>
        <authorList>
            <person name="Meera S.P."/>
            <person name="Sreeshan A."/>
            <person name="Augustine A."/>
        </authorList>
    </citation>
    <scope>NUCLEOTIDE SEQUENCE</scope>
    <source>
        <tissue evidence="1">Leaf</tissue>
    </source>
</reference>
<accession>A0A2P2NLC5</accession>
<protein>
    <submittedName>
        <fullName evidence="1">Uncharacterized protein</fullName>
    </submittedName>
</protein>